<dbReference type="Proteomes" id="UP001163104">
    <property type="component" value="Chromosome"/>
</dbReference>
<keyword evidence="1" id="KW-1133">Transmembrane helix</keyword>
<dbReference type="RefSeq" id="WP_263599782.1">
    <property type="nucleotide sequence ID" value="NZ_CP107027.1"/>
</dbReference>
<accession>A0AA46SK10</accession>
<feature type="transmembrane region" description="Helical" evidence="1">
    <location>
        <begin position="6"/>
        <end position="22"/>
    </location>
</feature>
<proteinExistence type="predicted"/>
<keyword evidence="1" id="KW-0812">Transmembrane</keyword>
<gene>
    <name evidence="2" type="ORF">OD459_06850</name>
</gene>
<protein>
    <submittedName>
        <fullName evidence="2">Uncharacterized protein</fullName>
    </submittedName>
</protein>
<evidence type="ECO:0000256" key="1">
    <source>
        <dbReference type="SAM" id="Phobius"/>
    </source>
</evidence>
<reference evidence="2" key="1">
    <citation type="submission" date="2022-10" db="EMBL/GenBank/DDBJ databases">
        <title>Mechanism of multi-heavy metal repair in Cytobacillus Firmus M7.</title>
        <authorList>
            <person name="Li X."/>
            <person name="Yu C."/>
        </authorList>
    </citation>
    <scope>NUCLEOTIDE SEQUENCE</scope>
    <source>
        <strain evidence="2">M7</strain>
    </source>
</reference>
<sequence length="218" mass="25478">MAWKIIGIVATLILIGSIKNVIRLSNLNKNVDFLGKYTEDYVKYCNNFLGKSNRSEEENKLYIRLLSDAPKAQTLLMDAGYVDYKLAGTLTYINNYQVLINTVQTLRNPLPFGREEYEMLYNILIMQVSRLNELWNKTRKETFNPIILLREGVQFFTTLPISLLYWTGLIKYSTQYKLSNNIIIKFINFLIIFIGFVSAIFTIVLGWEQFKDHLDKFL</sequence>
<evidence type="ECO:0000313" key="3">
    <source>
        <dbReference type="Proteomes" id="UP001163104"/>
    </source>
</evidence>
<feature type="transmembrane region" description="Helical" evidence="1">
    <location>
        <begin position="186"/>
        <end position="207"/>
    </location>
</feature>
<organism evidence="2 3">
    <name type="scientific">Cytobacillus firmus</name>
    <name type="common">Bacillus firmus</name>
    <dbReference type="NCBI Taxonomy" id="1399"/>
    <lineage>
        <taxon>Bacteria</taxon>
        <taxon>Bacillati</taxon>
        <taxon>Bacillota</taxon>
        <taxon>Bacilli</taxon>
        <taxon>Bacillales</taxon>
        <taxon>Bacillaceae</taxon>
        <taxon>Cytobacillus</taxon>
    </lineage>
</organism>
<keyword evidence="1" id="KW-0472">Membrane</keyword>
<evidence type="ECO:0000313" key="2">
    <source>
        <dbReference type="EMBL" id="UYG96742.1"/>
    </source>
</evidence>
<dbReference type="AlphaFoldDB" id="A0AA46SK10"/>
<name>A0AA46SK10_CYTFI</name>
<dbReference type="EMBL" id="CP107027">
    <property type="protein sequence ID" value="UYG96742.1"/>
    <property type="molecule type" value="Genomic_DNA"/>
</dbReference>